<protein>
    <recommendedName>
        <fullName evidence="1">DUF4440 domain-containing protein</fullName>
    </recommendedName>
</protein>
<sequence length="157" mass="17344">MWPAGPEAELCSAWQLGCDGPGHLGEDARMSRETDEVREAIAGELRLMDPEVRASRSLARRLLDPDFVEVGASGRRWTYDEMLAALPEMDGAAEGGPRYEPSEFTGVLLAPGLVHLTYETTLNGNRARRSSLWRKEGADATWQMYYHQATPIPPGTV</sequence>
<accession>A0ABQ3D6E2</accession>
<evidence type="ECO:0000313" key="3">
    <source>
        <dbReference type="Proteomes" id="UP000653644"/>
    </source>
</evidence>
<dbReference type="Pfam" id="PF14534">
    <property type="entry name" value="DUF4440"/>
    <property type="match status" value="1"/>
</dbReference>
<feature type="domain" description="DUF4440" evidence="1">
    <location>
        <begin position="44"/>
        <end position="144"/>
    </location>
</feature>
<dbReference type="EMBL" id="BMVN01000037">
    <property type="protein sequence ID" value="GHA56920.1"/>
    <property type="molecule type" value="Genomic_DNA"/>
</dbReference>
<dbReference type="Proteomes" id="UP000653644">
    <property type="component" value="Unassembled WGS sequence"/>
</dbReference>
<organism evidence="2 3">
    <name type="scientific">Streptomyces canarius</name>
    <dbReference type="NCBI Taxonomy" id="285453"/>
    <lineage>
        <taxon>Bacteria</taxon>
        <taxon>Bacillati</taxon>
        <taxon>Actinomycetota</taxon>
        <taxon>Actinomycetes</taxon>
        <taxon>Kitasatosporales</taxon>
        <taxon>Streptomycetaceae</taxon>
        <taxon>Streptomyces</taxon>
    </lineage>
</organism>
<dbReference type="InterPro" id="IPR027843">
    <property type="entry name" value="DUF4440"/>
</dbReference>
<dbReference type="SUPFAM" id="SSF54427">
    <property type="entry name" value="NTF2-like"/>
    <property type="match status" value="1"/>
</dbReference>
<proteinExistence type="predicted"/>
<name>A0ABQ3D6E2_9ACTN</name>
<gene>
    <name evidence="2" type="ORF">GCM10010345_71800</name>
</gene>
<comment type="caution">
    <text evidence="2">The sequence shown here is derived from an EMBL/GenBank/DDBJ whole genome shotgun (WGS) entry which is preliminary data.</text>
</comment>
<dbReference type="InterPro" id="IPR032710">
    <property type="entry name" value="NTF2-like_dom_sf"/>
</dbReference>
<reference evidence="3" key="1">
    <citation type="journal article" date="2019" name="Int. J. Syst. Evol. Microbiol.">
        <title>The Global Catalogue of Microorganisms (GCM) 10K type strain sequencing project: providing services to taxonomists for standard genome sequencing and annotation.</title>
        <authorList>
            <consortium name="The Broad Institute Genomics Platform"/>
            <consortium name="The Broad Institute Genome Sequencing Center for Infectious Disease"/>
            <person name="Wu L."/>
            <person name="Ma J."/>
        </authorList>
    </citation>
    <scope>NUCLEOTIDE SEQUENCE [LARGE SCALE GENOMIC DNA]</scope>
    <source>
        <strain evidence="3">JCM 4733</strain>
    </source>
</reference>
<keyword evidence="3" id="KW-1185">Reference proteome</keyword>
<evidence type="ECO:0000259" key="1">
    <source>
        <dbReference type="Pfam" id="PF14534"/>
    </source>
</evidence>
<dbReference type="Gene3D" id="3.10.450.50">
    <property type="match status" value="1"/>
</dbReference>
<evidence type="ECO:0000313" key="2">
    <source>
        <dbReference type="EMBL" id="GHA56920.1"/>
    </source>
</evidence>